<feature type="compositionally biased region" description="Basic and acidic residues" evidence="1">
    <location>
        <begin position="97"/>
        <end position="120"/>
    </location>
</feature>
<comment type="caution">
    <text evidence="2">The sequence shown here is derived from an EMBL/GenBank/DDBJ whole genome shotgun (WGS) entry which is preliminary data.</text>
</comment>
<evidence type="ECO:0000313" key="3">
    <source>
        <dbReference type="Proteomes" id="UP001595947"/>
    </source>
</evidence>
<feature type="compositionally biased region" description="Low complexity" evidence="1">
    <location>
        <begin position="22"/>
        <end position="38"/>
    </location>
</feature>
<feature type="compositionally biased region" description="Basic and acidic residues" evidence="1">
    <location>
        <begin position="208"/>
        <end position="222"/>
    </location>
</feature>
<organism evidence="2 3">
    <name type="scientific">Actinomycetospora atypica</name>
    <dbReference type="NCBI Taxonomy" id="1290095"/>
    <lineage>
        <taxon>Bacteria</taxon>
        <taxon>Bacillati</taxon>
        <taxon>Actinomycetota</taxon>
        <taxon>Actinomycetes</taxon>
        <taxon>Pseudonocardiales</taxon>
        <taxon>Pseudonocardiaceae</taxon>
        <taxon>Actinomycetospora</taxon>
    </lineage>
</organism>
<evidence type="ECO:0000313" key="2">
    <source>
        <dbReference type="EMBL" id="MFC5066059.1"/>
    </source>
</evidence>
<feature type="region of interest" description="Disordered" evidence="1">
    <location>
        <begin position="1"/>
        <end position="179"/>
    </location>
</feature>
<protein>
    <submittedName>
        <fullName evidence="2">Uncharacterized protein</fullName>
    </submittedName>
</protein>
<keyword evidence="3" id="KW-1185">Reference proteome</keyword>
<dbReference type="EMBL" id="JBHSIV010000055">
    <property type="protein sequence ID" value="MFC5066059.1"/>
    <property type="molecule type" value="Genomic_DNA"/>
</dbReference>
<name>A0ABV9YXN5_9PSEU</name>
<feature type="region of interest" description="Disordered" evidence="1">
    <location>
        <begin position="198"/>
        <end position="222"/>
    </location>
</feature>
<reference evidence="3" key="1">
    <citation type="journal article" date="2019" name="Int. J. Syst. Evol. Microbiol.">
        <title>The Global Catalogue of Microorganisms (GCM) 10K type strain sequencing project: providing services to taxonomists for standard genome sequencing and annotation.</title>
        <authorList>
            <consortium name="The Broad Institute Genomics Platform"/>
            <consortium name="The Broad Institute Genome Sequencing Center for Infectious Disease"/>
            <person name="Wu L."/>
            <person name="Ma J."/>
        </authorList>
    </citation>
    <scope>NUCLEOTIDE SEQUENCE [LARGE SCALE GENOMIC DNA]</scope>
    <source>
        <strain evidence="3">CGMCC 4.7093</strain>
    </source>
</reference>
<feature type="compositionally biased region" description="Low complexity" evidence="1">
    <location>
        <begin position="198"/>
        <end position="207"/>
    </location>
</feature>
<feature type="non-terminal residue" evidence="2">
    <location>
        <position position="1"/>
    </location>
</feature>
<feature type="compositionally biased region" description="Low complexity" evidence="1">
    <location>
        <begin position="80"/>
        <end position="96"/>
    </location>
</feature>
<sequence length="222" mass="22006">PGPKQRPTPVPRTGAPRPGPQLPGTQAPGPQAPGTQTPGTPPQPVERPGAEPGRRSGPLRPAQPGQPAQTGQPAQPDPVRPAARADQPAAGAAPEAGGERRNGVHRNEVAPVERRSRTSADGRSANGAGADGQAVPGAAGRSAGAVNGSAPADQHTAVSPGDGDDAAANGHADGLTTSERSLHASTVAVRVVALAAVAPPVPVGAQPADRRRARQPEQTEAS</sequence>
<gene>
    <name evidence="2" type="ORF">ACFPBZ_27875</name>
</gene>
<evidence type="ECO:0000256" key="1">
    <source>
        <dbReference type="SAM" id="MobiDB-lite"/>
    </source>
</evidence>
<dbReference type="Proteomes" id="UP001595947">
    <property type="component" value="Unassembled WGS sequence"/>
</dbReference>
<feature type="compositionally biased region" description="Pro residues" evidence="1">
    <location>
        <begin position="1"/>
        <end position="10"/>
    </location>
</feature>
<accession>A0ABV9YXN5</accession>
<proteinExistence type="predicted"/>
<feature type="compositionally biased region" description="Low complexity" evidence="1">
    <location>
        <begin position="62"/>
        <end position="74"/>
    </location>
</feature>